<protein>
    <submittedName>
        <fullName evidence="1">3359_t:CDS:1</fullName>
    </submittedName>
</protein>
<keyword evidence="2" id="KW-1185">Reference proteome</keyword>
<organism evidence="1 2">
    <name type="scientific">Dentiscutata heterogama</name>
    <dbReference type="NCBI Taxonomy" id="1316150"/>
    <lineage>
        <taxon>Eukaryota</taxon>
        <taxon>Fungi</taxon>
        <taxon>Fungi incertae sedis</taxon>
        <taxon>Mucoromycota</taxon>
        <taxon>Glomeromycotina</taxon>
        <taxon>Glomeromycetes</taxon>
        <taxon>Diversisporales</taxon>
        <taxon>Gigasporaceae</taxon>
        <taxon>Dentiscutata</taxon>
    </lineage>
</organism>
<evidence type="ECO:0000313" key="2">
    <source>
        <dbReference type="Proteomes" id="UP000789702"/>
    </source>
</evidence>
<name>A0ACA9M8S0_9GLOM</name>
<sequence length="323" mass="37180">QKITTIESNIQYKNELTEGSFETKDTIDLTESTPTKTTVKLTNTSKESNLNLVLLTSQEPSWVWKHFSKKYNNNNEIISFIYTICKLKYKSTNTPGMLAKYLYNKHSNYIGNRQSTLENFIDDDWLVVNSLIQLLEPFFIATEILSTSTYPTIIANSINFKLQEYWECVDKSTTIEALLDPQSKTKTFKDINKRDRAIALLHNRMKLYKNDAQFTNINLQSKENKQSFFESLISKQNSEQVTVEDEITRYFATLVDSNTNLLNWWCHFGKDFLIFASIALCYLSVQGSSMPSEQAFSMVANTITKICCNLKPDTAHVVMCLKS</sequence>
<gene>
    <name evidence="1" type="ORF">DHETER_LOCUS6126</name>
</gene>
<comment type="caution">
    <text evidence="1">The sequence shown here is derived from an EMBL/GenBank/DDBJ whole genome shotgun (WGS) entry which is preliminary data.</text>
</comment>
<proteinExistence type="predicted"/>
<dbReference type="EMBL" id="CAJVPU010007422">
    <property type="protein sequence ID" value="CAG8572552.1"/>
    <property type="molecule type" value="Genomic_DNA"/>
</dbReference>
<evidence type="ECO:0000313" key="1">
    <source>
        <dbReference type="EMBL" id="CAG8572552.1"/>
    </source>
</evidence>
<reference evidence="1" key="1">
    <citation type="submission" date="2021-06" db="EMBL/GenBank/DDBJ databases">
        <authorList>
            <person name="Kallberg Y."/>
            <person name="Tangrot J."/>
            <person name="Rosling A."/>
        </authorList>
    </citation>
    <scope>NUCLEOTIDE SEQUENCE</scope>
    <source>
        <strain evidence="1">IL203A</strain>
    </source>
</reference>
<dbReference type="Proteomes" id="UP000789702">
    <property type="component" value="Unassembled WGS sequence"/>
</dbReference>
<feature type="non-terminal residue" evidence="1">
    <location>
        <position position="1"/>
    </location>
</feature>
<accession>A0ACA9M8S0</accession>